<organism evidence="7 8">
    <name type="scientific">Limulus polyphemus</name>
    <name type="common">Atlantic horseshoe crab</name>
    <dbReference type="NCBI Taxonomy" id="6850"/>
    <lineage>
        <taxon>Eukaryota</taxon>
        <taxon>Metazoa</taxon>
        <taxon>Ecdysozoa</taxon>
        <taxon>Arthropoda</taxon>
        <taxon>Chelicerata</taxon>
        <taxon>Merostomata</taxon>
        <taxon>Xiphosura</taxon>
        <taxon>Limulidae</taxon>
        <taxon>Limulus</taxon>
    </lineage>
</organism>
<name>A0ABM1T236_LIMPO</name>
<dbReference type="InterPro" id="IPR000436">
    <property type="entry name" value="Sushi_SCR_CCP_dom"/>
</dbReference>
<gene>
    <name evidence="8" type="primary">LOC106466261</name>
</gene>
<evidence type="ECO:0000259" key="6">
    <source>
        <dbReference type="PROSITE" id="PS50923"/>
    </source>
</evidence>
<dbReference type="Gene3D" id="3.40.50.300">
    <property type="entry name" value="P-loop containing nucleotide triphosphate hydrolases"/>
    <property type="match status" value="1"/>
</dbReference>
<reference evidence="8" key="1">
    <citation type="submission" date="2025-08" db="UniProtKB">
        <authorList>
            <consortium name="RefSeq"/>
        </authorList>
    </citation>
    <scope>IDENTIFICATION</scope>
    <source>
        <tissue evidence="8">Muscle</tissue>
    </source>
</reference>
<dbReference type="RefSeq" id="XP_022249942.1">
    <property type="nucleotide sequence ID" value="XM_022394234.1"/>
</dbReference>
<evidence type="ECO:0000313" key="7">
    <source>
        <dbReference type="Proteomes" id="UP000694941"/>
    </source>
</evidence>
<comment type="similarity">
    <text evidence="1">Belongs to the sulfotransferase 1 family.</text>
</comment>
<keyword evidence="5" id="KW-1133">Transmembrane helix</keyword>
<keyword evidence="4" id="KW-0768">Sushi</keyword>
<feature type="disulfide bond" evidence="4">
    <location>
        <begin position="335"/>
        <end position="362"/>
    </location>
</feature>
<feature type="domain" description="Sushi" evidence="6">
    <location>
        <begin position="365"/>
        <end position="426"/>
    </location>
</feature>
<keyword evidence="7" id="KW-1185">Reference proteome</keyword>
<dbReference type="InterPro" id="IPR000863">
    <property type="entry name" value="Sulfotransferase_dom"/>
</dbReference>
<accession>A0ABM1T236</accession>
<sequence>MADFKKPQMQLVDGLLVPKYMFKEDKVRSAMRFQPKSGDVIIATYPKCGTTWTQYIVWGILHDGSQPPHVHEMFGNEVPFLELTGAEAVEHIPPPRAFKVHFSFPYIPYSPKCKYIVVVRNPWDCCVSYFFHTKHMVSVNQFEEGTFEDFFECFVRGEVAWNDYFDHLISWFIHKDDPNVLFLTFENMKNNPREAVIQIAQFLGEEYGKKILADEDLLTKILKHTSFDYMKSNLPFFEPLDQEVQEKAGPGNLPAPKSENDMENFRKIDFFRKGKVGDWRNHMTSEQKERLEKRMREKIKNYPANFCTPPPAIQNGNIHDVGYYNPVGAEVRYSCHNGYYLEGRKTRKCLESKVWSGEEPKCLIIDCGFVIYNNPKGNIVQVNGTTTFGSILKLRCNEGYVVAGGQNLMVCQNNSLWSNIDLHCAEISCGLVETPENGVWIPTNKINKTVVGTVLKLSCLSGSATPPQNATVRCQPNGTWTPVMAVCGENGRSSSTPTKLIATITGLVLLAVLIVTAVVLLKKRKQQFKYTAHTDGTRKCLSRSTKKKIGAIFYIKPSENSHYLTLLEDTEQDNTQDSVTTTSGSFK</sequence>
<dbReference type="Gene3D" id="2.10.70.10">
    <property type="entry name" value="Complement Module, domain 1"/>
    <property type="match status" value="3"/>
</dbReference>
<evidence type="ECO:0000256" key="5">
    <source>
        <dbReference type="SAM" id="Phobius"/>
    </source>
</evidence>
<dbReference type="SUPFAM" id="SSF52540">
    <property type="entry name" value="P-loop containing nucleoside triphosphate hydrolases"/>
    <property type="match status" value="1"/>
</dbReference>
<dbReference type="InterPro" id="IPR035976">
    <property type="entry name" value="Sushi/SCR/CCP_sf"/>
</dbReference>
<dbReference type="Proteomes" id="UP000694941">
    <property type="component" value="Unplaced"/>
</dbReference>
<keyword evidence="5" id="KW-0812">Transmembrane</keyword>
<proteinExistence type="inferred from homology"/>
<evidence type="ECO:0000256" key="3">
    <source>
        <dbReference type="ARBA" id="ARBA00023157"/>
    </source>
</evidence>
<protein>
    <submittedName>
        <fullName evidence="8">Uncharacterized protein LOC106466261</fullName>
    </submittedName>
</protein>
<comment type="caution">
    <text evidence="4">Lacks conserved residue(s) required for the propagation of feature annotation.</text>
</comment>
<evidence type="ECO:0000256" key="4">
    <source>
        <dbReference type="PROSITE-ProRule" id="PRU00302"/>
    </source>
</evidence>
<keyword evidence="5" id="KW-0472">Membrane</keyword>
<dbReference type="SMART" id="SM00032">
    <property type="entry name" value="CCP"/>
    <property type="match status" value="3"/>
</dbReference>
<evidence type="ECO:0000256" key="2">
    <source>
        <dbReference type="ARBA" id="ARBA00022679"/>
    </source>
</evidence>
<feature type="domain" description="Sushi" evidence="6">
    <location>
        <begin position="305"/>
        <end position="364"/>
    </location>
</feature>
<dbReference type="CDD" id="cd00033">
    <property type="entry name" value="CCP"/>
    <property type="match status" value="3"/>
</dbReference>
<dbReference type="InterPro" id="IPR027417">
    <property type="entry name" value="P-loop_NTPase"/>
</dbReference>
<dbReference type="Pfam" id="PF00685">
    <property type="entry name" value="Sulfotransfer_1"/>
    <property type="match status" value="1"/>
</dbReference>
<keyword evidence="3 4" id="KW-1015">Disulfide bond</keyword>
<dbReference type="PANTHER" id="PTHR11783">
    <property type="entry name" value="SULFOTRANSFERASE SULT"/>
    <property type="match status" value="1"/>
</dbReference>
<feature type="transmembrane region" description="Helical" evidence="5">
    <location>
        <begin position="500"/>
        <end position="521"/>
    </location>
</feature>
<feature type="domain" description="Sushi" evidence="6">
    <location>
        <begin position="427"/>
        <end position="489"/>
    </location>
</feature>
<evidence type="ECO:0000256" key="1">
    <source>
        <dbReference type="ARBA" id="ARBA00005771"/>
    </source>
</evidence>
<dbReference type="PROSITE" id="PS50923">
    <property type="entry name" value="SUSHI"/>
    <property type="match status" value="3"/>
</dbReference>
<dbReference type="GeneID" id="106466261"/>
<keyword evidence="2" id="KW-0808">Transferase</keyword>
<evidence type="ECO:0000313" key="8">
    <source>
        <dbReference type="RefSeq" id="XP_022249942.1"/>
    </source>
</evidence>
<dbReference type="Pfam" id="PF00084">
    <property type="entry name" value="Sushi"/>
    <property type="match status" value="3"/>
</dbReference>
<dbReference type="SUPFAM" id="SSF57535">
    <property type="entry name" value="Complement control module/SCR domain"/>
    <property type="match status" value="3"/>
</dbReference>